<protein>
    <submittedName>
        <fullName evidence="1">Transposase and inactivated derivatives</fullName>
    </submittedName>
</protein>
<dbReference type="RefSeq" id="WP_143019022.1">
    <property type="nucleotide sequence ID" value="NZ_FNHD01000010.1"/>
</dbReference>
<accession>A0ABY0QVL5</accession>
<dbReference type="InterPro" id="IPR002514">
    <property type="entry name" value="Transposase_8"/>
</dbReference>
<comment type="caution">
    <text evidence="1">The sequence shown here is derived from an EMBL/GenBank/DDBJ whole genome shotgun (WGS) entry which is preliminary data.</text>
</comment>
<dbReference type="EMBL" id="FNHD01000010">
    <property type="protein sequence ID" value="SDL98120.1"/>
    <property type="molecule type" value="Genomic_DNA"/>
</dbReference>
<gene>
    <name evidence="1" type="ORF">SAMN05216273_1101</name>
</gene>
<evidence type="ECO:0000313" key="1">
    <source>
        <dbReference type="EMBL" id="SDL98120.1"/>
    </source>
</evidence>
<dbReference type="InterPro" id="IPR009057">
    <property type="entry name" value="Homeodomain-like_sf"/>
</dbReference>
<name>A0ABY0QVL5_9FLAO</name>
<dbReference type="SUPFAM" id="SSF46689">
    <property type="entry name" value="Homeodomain-like"/>
    <property type="match status" value="1"/>
</dbReference>
<proteinExistence type="predicted"/>
<evidence type="ECO:0000313" key="2">
    <source>
        <dbReference type="Proteomes" id="UP000199242"/>
    </source>
</evidence>
<dbReference type="Pfam" id="PF01527">
    <property type="entry name" value="HTH_Tnp_1"/>
    <property type="match status" value="1"/>
</dbReference>
<sequence length="88" mass="10158">MSTRRKFSKEFKSKVVLEALKERTTIEQLAKKYELQPSQISLWKSQALSNFGNVFQSGTSSEKEKSIDPDKLYAQIGQLKVENDFLKK</sequence>
<dbReference type="InterPro" id="IPR036388">
    <property type="entry name" value="WH-like_DNA-bd_sf"/>
</dbReference>
<keyword evidence="2" id="KW-1185">Reference proteome</keyword>
<dbReference type="Gene3D" id="1.10.10.10">
    <property type="entry name" value="Winged helix-like DNA-binding domain superfamily/Winged helix DNA-binding domain"/>
    <property type="match status" value="1"/>
</dbReference>
<dbReference type="Proteomes" id="UP000199242">
    <property type="component" value="Unassembled WGS sequence"/>
</dbReference>
<feature type="non-terminal residue" evidence="1">
    <location>
        <position position="88"/>
    </location>
</feature>
<reference evidence="1 2" key="1">
    <citation type="submission" date="2016-10" db="EMBL/GenBank/DDBJ databases">
        <authorList>
            <person name="Varghese N."/>
            <person name="Submissions S."/>
        </authorList>
    </citation>
    <scope>NUCLEOTIDE SEQUENCE [LARGE SCALE GENOMIC DNA]</scope>
    <source>
        <strain evidence="1 2">CGMCC 1.10941</strain>
    </source>
</reference>
<organism evidence="1 2">
    <name type="scientific">Chryseobacterium taihuense</name>
    <dbReference type="NCBI Taxonomy" id="1141221"/>
    <lineage>
        <taxon>Bacteria</taxon>
        <taxon>Pseudomonadati</taxon>
        <taxon>Bacteroidota</taxon>
        <taxon>Flavobacteriia</taxon>
        <taxon>Flavobacteriales</taxon>
        <taxon>Weeksellaceae</taxon>
        <taxon>Chryseobacterium group</taxon>
        <taxon>Chryseobacterium</taxon>
    </lineage>
</organism>